<gene>
    <name evidence="1" type="ORF">BU26DRAFT_599377</name>
</gene>
<evidence type="ECO:0000313" key="2">
    <source>
        <dbReference type="Proteomes" id="UP000800094"/>
    </source>
</evidence>
<reference evidence="1" key="1">
    <citation type="journal article" date="2020" name="Stud. Mycol.">
        <title>101 Dothideomycetes genomes: a test case for predicting lifestyles and emergence of pathogens.</title>
        <authorList>
            <person name="Haridas S."/>
            <person name="Albert R."/>
            <person name="Binder M."/>
            <person name="Bloem J."/>
            <person name="Labutti K."/>
            <person name="Salamov A."/>
            <person name="Andreopoulos B."/>
            <person name="Baker S."/>
            <person name="Barry K."/>
            <person name="Bills G."/>
            <person name="Bluhm B."/>
            <person name="Cannon C."/>
            <person name="Castanera R."/>
            <person name="Culley D."/>
            <person name="Daum C."/>
            <person name="Ezra D."/>
            <person name="Gonzalez J."/>
            <person name="Henrissat B."/>
            <person name="Kuo A."/>
            <person name="Liang C."/>
            <person name="Lipzen A."/>
            <person name="Lutzoni F."/>
            <person name="Magnuson J."/>
            <person name="Mondo S."/>
            <person name="Nolan M."/>
            <person name="Ohm R."/>
            <person name="Pangilinan J."/>
            <person name="Park H.-J."/>
            <person name="Ramirez L."/>
            <person name="Alfaro M."/>
            <person name="Sun H."/>
            <person name="Tritt A."/>
            <person name="Yoshinaga Y."/>
            <person name="Zwiers L.-H."/>
            <person name="Turgeon B."/>
            <person name="Goodwin S."/>
            <person name="Spatafora J."/>
            <person name="Crous P."/>
            <person name="Grigoriev I."/>
        </authorList>
    </citation>
    <scope>NUCLEOTIDE SEQUENCE</scope>
    <source>
        <strain evidence="1">CBS 122368</strain>
    </source>
</reference>
<accession>A0A6A6J241</accession>
<dbReference type="Proteomes" id="UP000800094">
    <property type="component" value="Unassembled WGS sequence"/>
</dbReference>
<sequence>MTSQLITLGAIRDALKKCTSPHAEPFMSLLKNGKNSPLKCAKSVKDRFGPTDDDFPRVGKRQSPFGTKKLPSAEGLRDILLNELEAEEGGPVYFPPPWSEDEGIDMSAEDAAAVLINNITDPDYQADGLIPNLPCPTIDDLCHDGKEQGTNVLYETYTTCSVLSSNTLLPLQHHNETTSFSTLLTGSIVWMIWPPTEHNLSTLQQAYEAFAQGFDPAKLDVAPDLVGGVAFVQSVGEGMRIPSFCPMLGLATKTSVLSTYSIFTADVFVPMLRRIPLLKAWWQTEVNGEAKRLDFGAGISDCLARILSGSFDKFNALKDRHVPENGPLHTSLLAWDEVKDDLVGIMDDETAKATRKTWTEFLIAVIGRNCAICGKSTQSKKREMGKHFDGAHWPKQQNAAKRVDSMELDQVDEDGDNAMVIVETE</sequence>
<name>A0A6A6J241_9PLEO</name>
<protein>
    <submittedName>
        <fullName evidence="1">Uncharacterized protein</fullName>
    </submittedName>
</protein>
<evidence type="ECO:0000313" key="1">
    <source>
        <dbReference type="EMBL" id="KAF2256736.1"/>
    </source>
</evidence>
<dbReference type="EMBL" id="ML987189">
    <property type="protein sequence ID" value="KAF2256736.1"/>
    <property type="molecule type" value="Genomic_DNA"/>
</dbReference>
<dbReference type="RefSeq" id="XP_033691740.1">
    <property type="nucleotide sequence ID" value="XM_033835092.1"/>
</dbReference>
<proteinExistence type="predicted"/>
<keyword evidence="2" id="KW-1185">Reference proteome</keyword>
<organism evidence="1 2">
    <name type="scientific">Trematosphaeria pertusa</name>
    <dbReference type="NCBI Taxonomy" id="390896"/>
    <lineage>
        <taxon>Eukaryota</taxon>
        <taxon>Fungi</taxon>
        <taxon>Dikarya</taxon>
        <taxon>Ascomycota</taxon>
        <taxon>Pezizomycotina</taxon>
        <taxon>Dothideomycetes</taxon>
        <taxon>Pleosporomycetidae</taxon>
        <taxon>Pleosporales</taxon>
        <taxon>Massarineae</taxon>
        <taxon>Trematosphaeriaceae</taxon>
        <taxon>Trematosphaeria</taxon>
    </lineage>
</organism>
<dbReference type="OrthoDB" id="3790934at2759"/>
<dbReference type="GeneID" id="54588422"/>
<dbReference type="AlphaFoldDB" id="A0A6A6J241"/>